<keyword evidence="8" id="KW-0520">NAD</keyword>
<dbReference type="InterPro" id="IPR006108">
    <property type="entry name" value="3HC_DH_C"/>
</dbReference>
<dbReference type="Pfam" id="PF02737">
    <property type="entry name" value="3HCDH_N"/>
    <property type="match status" value="1"/>
</dbReference>
<dbReference type="Gene3D" id="3.90.226.10">
    <property type="entry name" value="2-enoyl-CoA Hydratase, Chain A, domain 1"/>
    <property type="match status" value="1"/>
</dbReference>
<keyword evidence="10" id="KW-0456">Lyase</keyword>
<feature type="domain" description="3-hydroxyacyl-CoA dehydrogenase C-terminal" evidence="13">
    <location>
        <begin position="506"/>
        <end position="586"/>
    </location>
</feature>
<evidence type="ECO:0000256" key="7">
    <source>
        <dbReference type="ARBA" id="ARBA00023002"/>
    </source>
</evidence>
<dbReference type="Gene3D" id="3.40.50.720">
    <property type="entry name" value="NAD(P)-binding Rossmann-like Domain"/>
    <property type="match status" value="1"/>
</dbReference>
<keyword evidence="6" id="KW-0442">Lipid degradation</keyword>
<evidence type="ECO:0000259" key="13">
    <source>
        <dbReference type="Pfam" id="PF00725"/>
    </source>
</evidence>
<reference evidence="15" key="1">
    <citation type="journal article" date="2021" name="PeerJ">
        <title>Extensive microbial diversity within the chicken gut microbiome revealed by metagenomics and culture.</title>
        <authorList>
            <person name="Gilroy R."/>
            <person name="Ravi A."/>
            <person name="Getino M."/>
            <person name="Pursley I."/>
            <person name="Horton D.L."/>
            <person name="Alikhan N.F."/>
            <person name="Baker D."/>
            <person name="Gharbi K."/>
            <person name="Hall N."/>
            <person name="Watson M."/>
            <person name="Adriaenssens E.M."/>
            <person name="Foster-Nyarko E."/>
            <person name="Jarju S."/>
            <person name="Secka A."/>
            <person name="Antonio M."/>
            <person name="Oren A."/>
            <person name="Chaudhuri R.R."/>
            <person name="La Ragione R."/>
            <person name="Hildebrand F."/>
            <person name="Pallen M.J."/>
        </authorList>
    </citation>
    <scope>NUCLEOTIDE SEQUENCE</scope>
    <source>
        <strain evidence="15">ChiGjej4B4-7305</strain>
    </source>
</reference>
<evidence type="ECO:0000256" key="8">
    <source>
        <dbReference type="ARBA" id="ARBA00023027"/>
    </source>
</evidence>
<dbReference type="InterPro" id="IPR001753">
    <property type="entry name" value="Enoyl-CoA_hydra/iso"/>
</dbReference>
<evidence type="ECO:0000256" key="11">
    <source>
        <dbReference type="ARBA" id="ARBA00023268"/>
    </source>
</evidence>
<evidence type="ECO:0000256" key="1">
    <source>
        <dbReference type="ARBA" id="ARBA00005005"/>
    </source>
</evidence>
<evidence type="ECO:0000259" key="14">
    <source>
        <dbReference type="Pfam" id="PF02737"/>
    </source>
</evidence>
<dbReference type="Gene3D" id="1.10.1040.10">
    <property type="entry name" value="N-(1-d-carboxylethyl)-l-norvaline Dehydrogenase, domain 2"/>
    <property type="match status" value="2"/>
</dbReference>
<dbReference type="CDD" id="cd06558">
    <property type="entry name" value="crotonase-like"/>
    <property type="match status" value="1"/>
</dbReference>
<dbReference type="PANTHER" id="PTHR43612:SF3">
    <property type="entry name" value="TRIFUNCTIONAL ENZYME SUBUNIT ALPHA, MITOCHONDRIAL"/>
    <property type="match status" value="1"/>
</dbReference>
<keyword evidence="7" id="KW-0560">Oxidoreductase</keyword>
<name>A0A9D2EDV9_9MICO</name>
<dbReference type="GO" id="GO:0070403">
    <property type="term" value="F:NAD+ binding"/>
    <property type="evidence" value="ECO:0007669"/>
    <property type="project" value="InterPro"/>
</dbReference>
<dbReference type="SUPFAM" id="SSF48179">
    <property type="entry name" value="6-phosphogluconate dehydrogenase C-terminal domain-like"/>
    <property type="match status" value="2"/>
</dbReference>
<accession>A0A9D2EDV9</accession>
<dbReference type="InterPro" id="IPR008927">
    <property type="entry name" value="6-PGluconate_DH-like_C_sf"/>
</dbReference>
<dbReference type="GO" id="GO:0016509">
    <property type="term" value="F:long-chain (3S)-3-hydroxyacyl-CoA dehydrogenase (NAD+) activity"/>
    <property type="evidence" value="ECO:0007669"/>
    <property type="project" value="TreeGrafter"/>
</dbReference>
<evidence type="ECO:0000256" key="9">
    <source>
        <dbReference type="ARBA" id="ARBA00023098"/>
    </source>
</evidence>
<comment type="caution">
    <text evidence="15">The sequence shown here is derived from an EMBL/GenBank/DDBJ whole genome shotgun (WGS) entry which is preliminary data.</text>
</comment>
<dbReference type="EMBL" id="DXBY01000130">
    <property type="protein sequence ID" value="HIZ35620.1"/>
    <property type="molecule type" value="Genomic_DNA"/>
</dbReference>
<dbReference type="AlphaFoldDB" id="A0A9D2EDV9"/>
<dbReference type="Pfam" id="PF00725">
    <property type="entry name" value="3HCDH"/>
    <property type="match status" value="1"/>
</dbReference>
<dbReference type="SUPFAM" id="SSF52096">
    <property type="entry name" value="ClpP/crotonase"/>
    <property type="match status" value="1"/>
</dbReference>
<comment type="pathway">
    <text evidence="1">Lipid metabolism; fatty acid beta-oxidation.</text>
</comment>
<dbReference type="InterPro" id="IPR036291">
    <property type="entry name" value="NAD(P)-bd_dom_sf"/>
</dbReference>
<dbReference type="Pfam" id="PF00378">
    <property type="entry name" value="ECH_1"/>
    <property type="match status" value="1"/>
</dbReference>
<protein>
    <submittedName>
        <fullName evidence="15">Enoyl-CoA hydratase/isomerase family protein</fullName>
    </submittedName>
</protein>
<dbReference type="SUPFAM" id="SSF51735">
    <property type="entry name" value="NAD(P)-binding Rossmann-fold domains"/>
    <property type="match status" value="1"/>
</dbReference>
<dbReference type="InterPro" id="IPR006176">
    <property type="entry name" value="3-OHacyl-CoA_DH_NAD-bd"/>
</dbReference>
<dbReference type="PANTHER" id="PTHR43612">
    <property type="entry name" value="TRIFUNCTIONAL ENZYME SUBUNIT ALPHA"/>
    <property type="match status" value="1"/>
</dbReference>
<reference evidence="15" key="2">
    <citation type="submission" date="2021-04" db="EMBL/GenBank/DDBJ databases">
        <authorList>
            <person name="Gilroy R."/>
        </authorList>
    </citation>
    <scope>NUCLEOTIDE SEQUENCE</scope>
    <source>
        <strain evidence="15">ChiGjej4B4-7305</strain>
    </source>
</reference>
<dbReference type="InterPro" id="IPR013328">
    <property type="entry name" value="6PGD_dom2"/>
</dbReference>
<organism evidence="15 16">
    <name type="scientific">Candidatus Ruania gallistercoris</name>
    <dbReference type="NCBI Taxonomy" id="2838746"/>
    <lineage>
        <taxon>Bacteria</taxon>
        <taxon>Bacillati</taxon>
        <taxon>Actinomycetota</taxon>
        <taxon>Actinomycetes</taxon>
        <taxon>Micrococcales</taxon>
        <taxon>Ruaniaceae</taxon>
        <taxon>Ruania</taxon>
    </lineage>
</organism>
<comment type="similarity">
    <text evidence="4">Belongs to the 3-hydroxyacyl-CoA dehydrogenase family.</text>
</comment>
<feature type="domain" description="3-hydroxyacyl-CoA dehydrogenase NAD binding" evidence="14">
    <location>
        <begin position="325"/>
        <end position="503"/>
    </location>
</feature>
<evidence type="ECO:0000256" key="6">
    <source>
        <dbReference type="ARBA" id="ARBA00022963"/>
    </source>
</evidence>
<dbReference type="GO" id="GO:0006635">
    <property type="term" value="P:fatty acid beta-oxidation"/>
    <property type="evidence" value="ECO:0007669"/>
    <property type="project" value="TreeGrafter"/>
</dbReference>
<dbReference type="GO" id="GO:0004300">
    <property type="term" value="F:enoyl-CoA hydratase activity"/>
    <property type="evidence" value="ECO:0007669"/>
    <property type="project" value="TreeGrafter"/>
</dbReference>
<comment type="pathway">
    <text evidence="2">Lipid metabolism; butanoate metabolism.</text>
</comment>
<proteinExistence type="inferred from homology"/>
<evidence type="ECO:0000256" key="5">
    <source>
        <dbReference type="ARBA" id="ARBA00022832"/>
    </source>
</evidence>
<keyword evidence="11" id="KW-0511">Multifunctional enzyme</keyword>
<keyword evidence="5" id="KW-0276">Fatty acid metabolism</keyword>
<evidence type="ECO:0000256" key="3">
    <source>
        <dbReference type="ARBA" id="ARBA00007005"/>
    </source>
</evidence>
<evidence type="ECO:0000256" key="10">
    <source>
        <dbReference type="ARBA" id="ARBA00023239"/>
    </source>
</evidence>
<dbReference type="Proteomes" id="UP000824037">
    <property type="component" value="Unassembled WGS sequence"/>
</dbReference>
<dbReference type="InterPro" id="IPR050136">
    <property type="entry name" value="FA_oxidation_alpha_subunit"/>
</dbReference>
<keyword evidence="9" id="KW-0443">Lipid metabolism</keyword>
<comment type="catalytic activity">
    <reaction evidence="12">
        <text>a (3S)-3-hydroxyacyl-CoA + NAD(+) = a 3-oxoacyl-CoA + NADH + H(+)</text>
        <dbReference type="Rhea" id="RHEA:22432"/>
        <dbReference type="ChEBI" id="CHEBI:15378"/>
        <dbReference type="ChEBI" id="CHEBI:57318"/>
        <dbReference type="ChEBI" id="CHEBI:57540"/>
        <dbReference type="ChEBI" id="CHEBI:57945"/>
        <dbReference type="ChEBI" id="CHEBI:90726"/>
        <dbReference type="EC" id="1.1.1.35"/>
    </reaction>
</comment>
<dbReference type="InterPro" id="IPR029045">
    <property type="entry name" value="ClpP/crotonase-like_dom_sf"/>
</dbReference>
<evidence type="ECO:0000256" key="12">
    <source>
        <dbReference type="ARBA" id="ARBA00049556"/>
    </source>
</evidence>
<evidence type="ECO:0000256" key="4">
    <source>
        <dbReference type="ARBA" id="ARBA00009463"/>
    </source>
</evidence>
<dbReference type="FunFam" id="3.40.50.720:FF:000009">
    <property type="entry name" value="Fatty oxidation complex, alpha subunit"/>
    <property type="match status" value="1"/>
</dbReference>
<evidence type="ECO:0000313" key="16">
    <source>
        <dbReference type="Proteomes" id="UP000824037"/>
    </source>
</evidence>
<comment type="similarity">
    <text evidence="3">In the central section; belongs to the 3-hydroxyacyl-CoA dehydrogenase family.</text>
</comment>
<sequence>MTERITRALVRDVQLPGQGTLALITLENGAGPTKPITFGPEGMAELRTALEHLSARAQAGEIAAVAVTGKQFHFAAGADLHQAAQLTTPEAARQIAEMGHDTYAILADLPVPTFAFVGGVALGGGLELALACDYRTVSSAVRAIGLPEVFLGLIPGWGGTYHLPRLIGMENALQVIIANPMKQNTQLKAAQAAELGIADVVLDSADFLAESVRFAAGVLRGEITPERRERTSAEEAMQLIGAAREQVDARLHGAAPAAYRALDLLELSASSERAECFEAENEALAELICSPEFAAGVYAFDLTSRRAKNPAGAPDAEQARPVRSIGIAGAGLMASQLALLFARRMQVPVIMRDLDTERTERGVGFVHAELDKLVGKGRLGEAEANRIRSLVAGSTELSDLADADLVIEAVFEEQSIKQQVFAELEQVIRPDAVLATNTSALSITEMSADLAHPERVVGIHFFNPVAQMPLVEVIRTERTDDAAYATAFAVAKACRKSAIAVADAPGFVVNRLLVRLLGEVLGSLEDGTEVAVADRALRPLGLPMGPFQLLQLVGPAVAGHVLDTLREQLGDRYPTSPGLEQMIADGAPFVTFESRPSAASPVDESIGAYFGSRAEVGGQDEAELLTRVQQALAEEVQLMLDEGVVAEKEDIDLGMILGAGWPFHLGGITPYLQREGALA</sequence>
<gene>
    <name evidence="15" type="ORF">H9815_07560</name>
</gene>
<evidence type="ECO:0000313" key="15">
    <source>
        <dbReference type="EMBL" id="HIZ35620.1"/>
    </source>
</evidence>
<evidence type="ECO:0000256" key="2">
    <source>
        <dbReference type="ARBA" id="ARBA00005086"/>
    </source>
</evidence>